<gene>
    <name evidence="3" type="ORF">SAMN06265795_12248</name>
</gene>
<evidence type="ECO:0000313" key="3">
    <source>
        <dbReference type="EMBL" id="SNT29061.1"/>
    </source>
</evidence>
<proteinExistence type="predicted"/>
<evidence type="ECO:0000259" key="2">
    <source>
        <dbReference type="Pfam" id="PF06890"/>
    </source>
</evidence>
<protein>
    <submittedName>
        <fullName evidence="3">Phage baseplate assembly protein V</fullName>
    </submittedName>
</protein>
<dbReference type="InterPro" id="IPR014462">
    <property type="entry name" value="Phage_Mu_Gp45"/>
</dbReference>
<feature type="region of interest" description="Disordered" evidence="1">
    <location>
        <begin position="174"/>
        <end position="196"/>
    </location>
</feature>
<dbReference type="NCBIfam" id="TIGR01644">
    <property type="entry name" value="phage_P2_V"/>
    <property type="match status" value="1"/>
</dbReference>
<dbReference type="RefSeq" id="WP_217900213.1">
    <property type="nucleotide sequence ID" value="NZ_FZOT01000022.1"/>
</dbReference>
<keyword evidence="4" id="KW-1185">Reference proteome</keyword>
<accession>A0A239LF10</accession>
<organism evidence="3 4">
    <name type="scientific">Noviherbaspirillum humi</name>
    <dbReference type="NCBI Taxonomy" id="1688639"/>
    <lineage>
        <taxon>Bacteria</taxon>
        <taxon>Pseudomonadati</taxon>
        <taxon>Pseudomonadota</taxon>
        <taxon>Betaproteobacteria</taxon>
        <taxon>Burkholderiales</taxon>
        <taxon>Oxalobacteraceae</taxon>
        <taxon>Noviherbaspirillum</taxon>
    </lineage>
</organism>
<dbReference type="InterPro" id="IPR013046">
    <property type="entry name" value="GpV/Gp45"/>
</dbReference>
<dbReference type="PIRSF" id="PIRSF012337">
    <property type="entry name" value="gp45"/>
    <property type="match status" value="1"/>
</dbReference>
<dbReference type="Proteomes" id="UP000198284">
    <property type="component" value="Unassembled WGS sequence"/>
</dbReference>
<evidence type="ECO:0000256" key="1">
    <source>
        <dbReference type="SAM" id="MobiDB-lite"/>
    </source>
</evidence>
<name>A0A239LF10_9BURK</name>
<reference evidence="3 4" key="1">
    <citation type="submission" date="2017-06" db="EMBL/GenBank/DDBJ databases">
        <authorList>
            <person name="Kim H.J."/>
            <person name="Triplett B.A."/>
        </authorList>
    </citation>
    <scope>NUCLEOTIDE SEQUENCE [LARGE SCALE GENOMIC DNA]</scope>
    <source>
        <strain evidence="3 4">U15</strain>
    </source>
</reference>
<sequence length="196" mass="21102">MIEMVNRLTEDMRNRVRLMVGRAILSVVNDAGAIQTAQAQLLADEVQDDAERIQEYGFTSVPLPGAEAVLAFVGGNRDHGLIIAVDDRRYRLTGLAGGEVAIYDDLGQKVHLTRDGIVVDGAGKQITFTNTPKVRIEAQLEVTQNIVGQQNITATQNIADQGGGTGKTMASMRSTYNSHTHNDPQGGTVNTPNQAM</sequence>
<evidence type="ECO:0000313" key="4">
    <source>
        <dbReference type="Proteomes" id="UP000198284"/>
    </source>
</evidence>
<dbReference type="Pfam" id="PF06890">
    <property type="entry name" value="Phage_Mu_Gp45"/>
    <property type="match status" value="1"/>
</dbReference>
<dbReference type="InterPro" id="IPR053861">
    <property type="entry name" value="Phage_Mu_Gp45_N"/>
</dbReference>
<feature type="domain" description="Bacteriophage Mu Gp45 N-terminal" evidence="2">
    <location>
        <begin position="22"/>
        <end position="89"/>
    </location>
</feature>
<dbReference type="AlphaFoldDB" id="A0A239LF10"/>
<dbReference type="EMBL" id="FZOT01000022">
    <property type="protein sequence ID" value="SNT29061.1"/>
    <property type="molecule type" value="Genomic_DNA"/>
</dbReference>